<dbReference type="PANTHER" id="PTHR41368">
    <property type="entry name" value="PROTEIN YGHO"/>
    <property type="match status" value="1"/>
</dbReference>
<dbReference type="OrthoDB" id="9806005at2"/>
<evidence type="ECO:0000313" key="2">
    <source>
        <dbReference type="Proteomes" id="UP000199469"/>
    </source>
</evidence>
<dbReference type="PANTHER" id="PTHR41368:SF1">
    <property type="entry name" value="PROTEIN YGHO"/>
    <property type="match status" value="1"/>
</dbReference>
<reference evidence="2" key="1">
    <citation type="submission" date="2016-10" db="EMBL/GenBank/DDBJ databases">
        <authorList>
            <person name="Varghese N."/>
            <person name="Submissions S."/>
        </authorList>
    </citation>
    <scope>NUCLEOTIDE SEQUENCE [LARGE SCALE GENOMIC DNA]</scope>
    <source>
        <strain evidence="2">DSM 17724</strain>
    </source>
</reference>
<gene>
    <name evidence="1" type="ORF">SAMN05421841_2554</name>
</gene>
<name>A0A1I0RE27_9FLAO</name>
<dbReference type="STRING" id="356305.SAMN05421841_2554"/>
<accession>A0A1I0RE27</accession>
<dbReference type="EMBL" id="FOIU01000002">
    <property type="protein sequence ID" value="SEW39133.1"/>
    <property type="molecule type" value="Genomic_DNA"/>
</dbReference>
<proteinExistence type="predicted"/>
<organism evidence="1 2">
    <name type="scientific">Chryseobacterium wanjuense</name>
    <dbReference type="NCBI Taxonomy" id="356305"/>
    <lineage>
        <taxon>Bacteria</taxon>
        <taxon>Pseudomonadati</taxon>
        <taxon>Bacteroidota</taxon>
        <taxon>Flavobacteriia</taxon>
        <taxon>Flavobacteriales</taxon>
        <taxon>Weeksellaceae</taxon>
        <taxon>Chryseobacterium group</taxon>
        <taxon>Chryseobacterium</taxon>
    </lineage>
</organism>
<sequence length="384" mass="45959">MIIVEEVQNENQKKEFLEFPARLYQHDKNYIRPLDKDIDEIFNPEKNKFFKTGECTRFLFKNKQDQTVGKVAVFVNHLYEQNQPTGGIGFFDCINNQKTADFIFDHCKNWLQERGMEAMDGPINFGERDKFWGLLIEGFAEPLYGMNYNSSYYKELFENYGFKIYFEQLCFSRPIFADVSRVFTVMHAKHKQNPNISARPMTKNNLEKFAKDFTEIYNKAWAAHGEGKCMEEAKTLKMFKTMKPIINEHISWFVYENEKPIAMWMNIPDTNQWFKYLHGKFGFLEKLKFLWVKKFKKNEKMVGLVFGVVPEWQRKGIEGYMIWEGTQHLRKHTDFKVTEMQWIGDFNPKMIKIAENLDTTVTRKLATYRYLFDRNKEFERHPML</sequence>
<dbReference type="InterPro" id="IPR039968">
    <property type="entry name" value="BcerS-like"/>
</dbReference>
<dbReference type="Proteomes" id="UP000199469">
    <property type="component" value="Unassembled WGS sequence"/>
</dbReference>
<evidence type="ECO:0008006" key="3">
    <source>
        <dbReference type="Google" id="ProtNLM"/>
    </source>
</evidence>
<protein>
    <recommendedName>
        <fullName evidence="3">N-acetyltransferase domain-containing protein</fullName>
    </recommendedName>
</protein>
<dbReference type="InterPro" id="IPR016181">
    <property type="entry name" value="Acyl_CoA_acyltransferase"/>
</dbReference>
<dbReference type="RefSeq" id="WP_089793151.1">
    <property type="nucleotide sequence ID" value="NZ_FOIU01000002.1"/>
</dbReference>
<dbReference type="SUPFAM" id="SSF55729">
    <property type="entry name" value="Acyl-CoA N-acyltransferases (Nat)"/>
    <property type="match status" value="1"/>
</dbReference>
<keyword evidence="2" id="KW-1185">Reference proteome</keyword>
<evidence type="ECO:0000313" key="1">
    <source>
        <dbReference type="EMBL" id="SEW39133.1"/>
    </source>
</evidence>
<dbReference type="AlphaFoldDB" id="A0A1I0RE27"/>